<evidence type="ECO:0000256" key="4">
    <source>
        <dbReference type="ARBA" id="ARBA00019465"/>
    </source>
</evidence>
<dbReference type="EC" id="1.1.1.169" evidence="3 10"/>
<dbReference type="AlphaFoldDB" id="A0A1H7QC63"/>
<reference evidence="13 14" key="1">
    <citation type="submission" date="2016-10" db="EMBL/GenBank/DDBJ databases">
        <authorList>
            <person name="de Groot N.N."/>
        </authorList>
    </citation>
    <scope>NUCLEOTIDE SEQUENCE [LARGE SCALE GENOMIC DNA]</scope>
    <source>
        <strain evidence="13 14">JCM 19513</strain>
    </source>
</reference>
<accession>A0A1H7QC63</accession>
<keyword evidence="5 10" id="KW-0566">Pantothenate biosynthesis</keyword>
<evidence type="ECO:0000256" key="8">
    <source>
        <dbReference type="ARBA" id="ARBA00032024"/>
    </source>
</evidence>
<evidence type="ECO:0000256" key="3">
    <source>
        <dbReference type="ARBA" id="ARBA00013014"/>
    </source>
</evidence>
<dbReference type="GO" id="GO:0008677">
    <property type="term" value="F:2-dehydropantoate 2-reductase activity"/>
    <property type="evidence" value="ECO:0007669"/>
    <property type="project" value="UniProtKB-EC"/>
</dbReference>
<evidence type="ECO:0000259" key="11">
    <source>
        <dbReference type="Pfam" id="PF02558"/>
    </source>
</evidence>
<dbReference type="InterPro" id="IPR050838">
    <property type="entry name" value="Ketopantoate_reductase"/>
</dbReference>
<feature type="domain" description="Ketopantoate reductase C-terminal" evidence="12">
    <location>
        <begin position="174"/>
        <end position="291"/>
    </location>
</feature>
<evidence type="ECO:0000256" key="2">
    <source>
        <dbReference type="ARBA" id="ARBA00007870"/>
    </source>
</evidence>
<dbReference type="Pfam" id="PF02558">
    <property type="entry name" value="ApbA"/>
    <property type="match status" value="1"/>
</dbReference>
<dbReference type="EMBL" id="FOAS01000012">
    <property type="protein sequence ID" value="SEL45348.1"/>
    <property type="molecule type" value="Genomic_DNA"/>
</dbReference>
<dbReference type="InterPro" id="IPR036291">
    <property type="entry name" value="NAD(P)-bd_dom_sf"/>
</dbReference>
<dbReference type="InterPro" id="IPR013328">
    <property type="entry name" value="6PGD_dom2"/>
</dbReference>
<dbReference type="STRING" id="1429083.GCA_001885685_00326"/>
<keyword evidence="7 10" id="KW-0560">Oxidoreductase</keyword>
<evidence type="ECO:0000256" key="9">
    <source>
        <dbReference type="ARBA" id="ARBA00048793"/>
    </source>
</evidence>
<evidence type="ECO:0000313" key="13">
    <source>
        <dbReference type="EMBL" id="SEL45348.1"/>
    </source>
</evidence>
<comment type="catalytic activity">
    <reaction evidence="9 10">
        <text>(R)-pantoate + NADP(+) = 2-dehydropantoate + NADPH + H(+)</text>
        <dbReference type="Rhea" id="RHEA:16233"/>
        <dbReference type="ChEBI" id="CHEBI:11561"/>
        <dbReference type="ChEBI" id="CHEBI:15378"/>
        <dbReference type="ChEBI" id="CHEBI:15980"/>
        <dbReference type="ChEBI" id="CHEBI:57783"/>
        <dbReference type="ChEBI" id="CHEBI:58349"/>
        <dbReference type="EC" id="1.1.1.169"/>
    </reaction>
</comment>
<dbReference type="GO" id="GO:0050661">
    <property type="term" value="F:NADP binding"/>
    <property type="evidence" value="ECO:0007669"/>
    <property type="project" value="TreeGrafter"/>
</dbReference>
<feature type="domain" description="Ketopantoate reductase N-terminal" evidence="11">
    <location>
        <begin position="3"/>
        <end position="150"/>
    </location>
</feature>
<dbReference type="Gene3D" id="3.40.50.720">
    <property type="entry name" value="NAD(P)-binding Rossmann-like Domain"/>
    <property type="match status" value="1"/>
</dbReference>
<proteinExistence type="inferred from homology"/>
<keyword evidence="14" id="KW-1185">Reference proteome</keyword>
<keyword evidence="6 10" id="KW-0521">NADP</keyword>
<evidence type="ECO:0000313" key="14">
    <source>
        <dbReference type="Proteomes" id="UP000185766"/>
    </source>
</evidence>
<protein>
    <recommendedName>
        <fullName evidence="4 10">2-dehydropantoate 2-reductase</fullName>
        <ecNumber evidence="3 10">1.1.1.169</ecNumber>
    </recommendedName>
    <alternativeName>
        <fullName evidence="8 10">Ketopantoate reductase</fullName>
    </alternativeName>
</protein>
<evidence type="ECO:0000256" key="6">
    <source>
        <dbReference type="ARBA" id="ARBA00022857"/>
    </source>
</evidence>
<name>A0A1H7QC63_9GAMM</name>
<dbReference type="Gene3D" id="1.10.1040.10">
    <property type="entry name" value="N-(1-d-carboxylethyl)-l-norvaline Dehydrogenase, domain 2"/>
    <property type="match status" value="1"/>
</dbReference>
<evidence type="ECO:0000256" key="7">
    <source>
        <dbReference type="ARBA" id="ARBA00023002"/>
    </source>
</evidence>
<dbReference type="InterPro" id="IPR008927">
    <property type="entry name" value="6-PGluconate_DH-like_C_sf"/>
</dbReference>
<dbReference type="NCBIfam" id="TIGR00745">
    <property type="entry name" value="apbA_panE"/>
    <property type="match status" value="1"/>
</dbReference>
<dbReference type="GO" id="GO:0005737">
    <property type="term" value="C:cytoplasm"/>
    <property type="evidence" value="ECO:0007669"/>
    <property type="project" value="TreeGrafter"/>
</dbReference>
<dbReference type="Pfam" id="PF08546">
    <property type="entry name" value="ApbA_C"/>
    <property type="match status" value="1"/>
</dbReference>
<gene>
    <name evidence="13" type="ORF">SAMN05216214_11298</name>
</gene>
<dbReference type="InterPro" id="IPR013332">
    <property type="entry name" value="KPR_N"/>
</dbReference>
<dbReference type="SUPFAM" id="SSF48179">
    <property type="entry name" value="6-phosphogluconate dehydrogenase C-terminal domain-like"/>
    <property type="match status" value="1"/>
</dbReference>
<evidence type="ECO:0000259" key="12">
    <source>
        <dbReference type="Pfam" id="PF08546"/>
    </source>
</evidence>
<sequence>MTWHILGAGSLGCLWAARLARAGEPVLLLLRDRQRLAQYRASTGVGLREGDNFSRFPIAADTLDGNQPIQRLLLACKAYDAEEAAASVAPRLAPTAEILLLQNGLGSQQAVAERLPRARCIAVSSTEGAYLEAPFSVVWAGRGQNWLGDGSEQAPAWLAALDKAEIPQQWTTQIDARLWKKLALNCAINPLTVLHQCRNGLLAEQQETLATLCSELAALLSRNQVRISADELLNEVLQVINATAANYSSMYQDVQQNRRTEIAYLLGYAVQNARAHHLHCPAFEQLHQQLQNALAQRGLPTD</sequence>
<evidence type="ECO:0000256" key="10">
    <source>
        <dbReference type="RuleBase" id="RU362068"/>
    </source>
</evidence>
<organism evidence="13 14">
    <name type="scientific">Atopomonas hussainii</name>
    <dbReference type="NCBI Taxonomy" id="1429083"/>
    <lineage>
        <taxon>Bacteria</taxon>
        <taxon>Pseudomonadati</taxon>
        <taxon>Pseudomonadota</taxon>
        <taxon>Gammaproteobacteria</taxon>
        <taxon>Pseudomonadales</taxon>
        <taxon>Pseudomonadaceae</taxon>
        <taxon>Atopomonas</taxon>
    </lineage>
</organism>
<comment type="function">
    <text evidence="10">Catalyzes the NADPH-dependent reduction of ketopantoate into pantoic acid.</text>
</comment>
<evidence type="ECO:0000256" key="5">
    <source>
        <dbReference type="ARBA" id="ARBA00022655"/>
    </source>
</evidence>
<dbReference type="Proteomes" id="UP000185766">
    <property type="component" value="Unassembled WGS sequence"/>
</dbReference>
<dbReference type="SUPFAM" id="SSF51735">
    <property type="entry name" value="NAD(P)-binding Rossmann-fold domains"/>
    <property type="match status" value="1"/>
</dbReference>
<dbReference type="GO" id="GO:0015940">
    <property type="term" value="P:pantothenate biosynthetic process"/>
    <property type="evidence" value="ECO:0007669"/>
    <property type="project" value="UniProtKB-UniPathway"/>
</dbReference>
<dbReference type="UniPathway" id="UPA00028">
    <property type="reaction ID" value="UER00004"/>
</dbReference>
<dbReference type="PANTHER" id="PTHR43765:SF2">
    <property type="entry name" value="2-DEHYDROPANTOATE 2-REDUCTASE"/>
    <property type="match status" value="1"/>
</dbReference>
<dbReference type="InterPro" id="IPR003710">
    <property type="entry name" value="ApbA"/>
</dbReference>
<dbReference type="RefSeq" id="WP_074869175.1">
    <property type="nucleotide sequence ID" value="NZ_FOAS01000012.1"/>
</dbReference>
<dbReference type="NCBIfam" id="NF004311">
    <property type="entry name" value="PRK05708.1"/>
    <property type="match status" value="1"/>
</dbReference>
<dbReference type="InterPro" id="IPR013752">
    <property type="entry name" value="KPA_reductase"/>
</dbReference>
<evidence type="ECO:0000256" key="1">
    <source>
        <dbReference type="ARBA" id="ARBA00004994"/>
    </source>
</evidence>
<comment type="pathway">
    <text evidence="1 10">Cofactor biosynthesis; (R)-pantothenate biosynthesis; (R)-pantoate from 3-methyl-2-oxobutanoate: step 2/2.</text>
</comment>
<dbReference type="PANTHER" id="PTHR43765">
    <property type="entry name" value="2-DEHYDROPANTOATE 2-REDUCTASE-RELATED"/>
    <property type="match status" value="1"/>
</dbReference>
<comment type="similarity">
    <text evidence="2 10">Belongs to the ketopantoate reductase family.</text>
</comment>